<reference evidence="9" key="1">
    <citation type="submission" date="2009-02" db="EMBL/GenBank/DDBJ databases">
        <authorList>
            <person name="Fulton L."/>
            <person name="Clifton S."/>
            <person name="Fulton B."/>
            <person name="Xu J."/>
            <person name="Minx P."/>
            <person name="Pepin K.H."/>
            <person name="Johnson M."/>
            <person name="Bhonagiri V."/>
            <person name="Nash W.E."/>
            <person name="Mardis E.R."/>
            <person name="Wilson R.K."/>
        </authorList>
    </citation>
    <scope>NUCLEOTIDE SEQUENCE [LARGE SCALE GENOMIC DNA]</scope>
    <source>
        <strain evidence="9">DSM 15053</strain>
    </source>
</reference>
<evidence type="ECO:0000256" key="2">
    <source>
        <dbReference type="ARBA" id="ARBA00022448"/>
    </source>
</evidence>
<feature type="transmembrane region" description="Helical" evidence="7">
    <location>
        <begin position="80"/>
        <end position="102"/>
    </location>
</feature>
<dbReference type="SUPFAM" id="SSF161098">
    <property type="entry name" value="MetI-like"/>
    <property type="match status" value="1"/>
</dbReference>
<dbReference type="PROSITE" id="PS50928">
    <property type="entry name" value="ABC_TM1"/>
    <property type="match status" value="1"/>
</dbReference>
<dbReference type="CDD" id="cd06261">
    <property type="entry name" value="TM_PBP2"/>
    <property type="match status" value="1"/>
</dbReference>
<dbReference type="Pfam" id="PF00528">
    <property type="entry name" value="BPD_transp_1"/>
    <property type="match status" value="1"/>
</dbReference>
<dbReference type="Proteomes" id="UP000004893">
    <property type="component" value="Unassembled WGS sequence"/>
</dbReference>
<evidence type="ECO:0000256" key="6">
    <source>
        <dbReference type="ARBA" id="ARBA00023136"/>
    </source>
</evidence>
<organism evidence="9 10">
    <name type="scientific">[Clostridium] hylemonae DSM 15053</name>
    <dbReference type="NCBI Taxonomy" id="553973"/>
    <lineage>
        <taxon>Bacteria</taxon>
        <taxon>Bacillati</taxon>
        <taxon>Bacillota</taxon>
        <taxon>Clostridia</taxon>
        <taxon>Lachnospirales</taxon>
        <taxon>Lachnospiraceae</taxon>
    </lineage>
</organism>
<protein>
    <submittedName>
        <fullName evidence="9">ABC transporter, permease protein</fullName>
    </submittedName>
</protein>
<evidence type="ECO:0000256" key="5">
    <source>
        <dbReference type="ARBA" id="ARBA00022989"/>
    </source>
</evidence>
<gene>
    <name evidence="9" type="ORF">CLOHYLEM_05619</name>
</gene>
<keyword evidence="10" id="KW-1185">Reference proteome</keyword>
<evidence type="ECO:0000313" key="9">
    <source>
        <dbReference type="EMBL" id="EEG74353.1"/>
    </source>
</evidence>
<name>C0C0L6_9FIRM</name>
<keyword evidence="2 7" id="KW-0813">Transport</keyword>
<dbReference type="eggNOG" id="COG0600">
    <property type="taxonomic scope" value="Bacteria"/>
</dbReference>
<dbReference type="RefSeq" id="WP_006442957.1">
    <property type="nucleotide sequence ID" value="NZ_GG657759.1"/>
</dbReference>
<dbReference type="PANTHER" id="PTHR30151">
    <property type="entry name" value="ALKANE SULFONATE ABC TRANSPORTER-RELATED, MEMBRANE SUBUNIT"/>
    <property type="match status" value="1"/>
</dbReference>
<feature type="transmembrane region" description="Helical" evidence="7">
    <location>
        <begin position="179"/>
        <end position="196"/>
    </location>
</feature>
<evidence type="ECO:0000256" key="1">
    <source>
        <dbReference type="ARBA" id="ARBA00004651"/>
    </source>
</evidence>
<keyword evidence="4 7" id="KW-0812">Transmembrane</keyword>
<dbReference type="PANTHER" id="PTHR30151:SF0">
    <property type="entry name" value="ABC TRANSPORTER PERMEASE PROTEIN MJ0413-RELATED"/>
    <property type="match status" value="1"/>
</dbReference>
<dbReference type="AlphaFoldDB" id="C0C0L6"/>
<comment type="similarity">
    <text evidence="7">Belongs to the binding-protein-dependent transport system permease family.</text>
</comment>
<feature type="domain" description="ABC transmembrane type-1" evidence="8">
    <location>
        <begin position="69"/>
        <end position="253"/>
    </location>
</feature>
<dbReference type="GO" id="GO:0005886">
    <property type="term" value="C:plasma membrane"/>
    <property type="evidence" value="ECO:0007669"/>
    <property type="project" value="UniProtKB-SubCell"/>
</dbReference>
<dbReference type="EMBL" id="ABYI02000020">
    <property type="protein sequence ID" value="EEG74353.1"/>
    <property type="molecule type" value="Genomic_DNA"/>
</dbReference>
<dbReference type="InterPro" id="IPR035906">
    <property type="entry name" value="MetI-like_sf"/>
</dbReference>
<evidence type="ECO:0000313" key="10">
    <source>
        <dbReference type="Proteomes" id="UP000004893"/>
    </source>
</evidence>
<reference evidence="9" key="2">
    <citation type="submission" date="2013-06" db="EMBL/GenBank/DDBJ databases">
        <title>Draft genome sequence of Clostridium hylemonae (DSM 15053).</title>
        <authorList>
            <person name="Sudarsanam P."/>
            <person name="Ley R."/>
            <person name="Guruge J."/>
            <person name="Turnbaugh P.J."/>
            <person name="Mahowald M."/>
            <person name="Liep D."/>
            <person name="Gordon J."/>
        </authorList>
    </citation>
    <scope>NUCLEOTIDE SEQUENCE</scope>
    <source>
        <strain evidence="9">DSM 15053</strain>
    </source>
</reference>
<keyword evidence="5 7" id="KW-1133">Transmembrane helix</keyword>
<comment type="caution">
    <text evidence="9">The sequence shown here is derived from an EMBL/GenBank/DDBJ whole genome shotgun (WGS) entry which is preliminary data.</text>
</comment>
<feature type="transmembrane region" description="Helical" evidence="7">
    <location>
        <begin position="236"/>
        <end position="253"/>
    </location>
</feature>
<comment type="subcellular location">
    <subcellularLocation>
        <location evidence="1 7">Cell membrane</location>
        <topology evidence="1 7">Multi-pass membrane protein</topology>
    </subcellularLocation>
</comment>
<evidence type="ECO:0000256" key="3">
    <source>
        <dbReference type="ARBA" id="ARBA00022475"/>
    </source>
</evidence>
<evidence type="ECO:0000256" key="7">
    <source>
        <dbReference type="RuleBase" id="RU363032"/>
    </source>
</evidence>
<feature type="transmembrane region" description="Helical" evidence="7">
    <location>
        <begin position="138"/>
        <end position="158"/>
    </location>
</feature>
<dbReference type="GO" id="GO:0055085">
    <property type="term" value="P:transmembrane transport"/>
    <property type="evidence" value="ECO:0007669"/>
    <property type="project" value="InterPro"/>
</dbReference>
<feature type="transmembrane region" description="Helical" evidence="7">
    <location>
        <begin position="114"/>
        <end position="132"/>
    </location>
</feature>
<keyword evidence="6 7" id="KW-0472">Membrane</keyword>
<dbReference type="InterPro" id="IPR000515">
    <property type="entry name" value="MetI-like"/>
</dbReference>
<sequence length="265" mass="28726">MGTKHIKKILAAAGLIVFWQIAALIARSGGEYSAVLVPTWGKVLTESLPGFAAFRGGALPNYADALYVLVSNSLITVKRVVTGLFIGGAAGVVTGIIIGLQPVLRGMFYPVVKILRNIPLLALIALFLVWFGGEEIGIIVYIAFGLWIIYTTNIIEAIDNTDRIRINFARTLGAKNMDVYTNVIIPMIVPNIINATKVALGVAWAIALGGEFLAAQDGLGRLLIVSQQYMETGRMLIILIVFIVLTAIFGWIVKVTGNRITRWMP</sequence>
<dbReference type="STRING" id="553973.CLOHYLEM_05619"/>
<dbReference type="HOGENOM" id="CLU_046113_1_4_9"/>
<evidence type="ECO:0000256" key="4">
    <source>
        <dbReference type="ARBA" id="ARBA00022692"/>
    </source>
</evidence>
<dbReference type="Gene3D" id="1.10.3720.10">
    <property type="entry name" value="MetI-like"/>
    <property type="match status" value="1"/>
</dbReference>
<evidence type="ECO:0000259" key="8">
    <source>
        <dbReference type="PROSITE" id="PS50928"/>
    </source>
</evidence>
<proteinExistence type="inferred from homology"/>
<keyword evidence="3" id="KW-1003">Cell membrane</keyword>
<accession>C0C0L6</accession>